<keyword evidence="2" id="KW-1185">Reference proteome</keyword>
<dbReference type="EMBL" id="CAJVCH010103569">
    <property type="protein sequence ID" value="CAG7723901.1"/>
    <property type="molecule type" value="Genomic_DNA"/>
</dbReference>
<organism evidence="1 2">
    <name type="scientific">Allacma fusca</name>
    <dbReference type="NCBI Taxonomy" id="39272"/>
    <lineage>
        <taxon>Eukaryota</taxon>
        <taxon>Metazoa</taxon>
        <taxon>Ecdysozoa</taxon>
        <taxon>Arthropoda</taxon>
        <taxon>Hexapoda</taxon>
        <taxon>Collembola</taxon>
        <taxon>Symphypleona</taxon>
        <taxon>Sminthuridae</taxon>
        <taxon>Allacma</taxon>
    </lineage>
</organism>
<feature type="non-terminal residue" evidence="1">
    <location>
        <position position="1"/>
    </location>
</feature>
<gene>
    <name evidence="1" type="ORF">AFUS01_LOCUS12956</name>
</gene>
<proteinExistence type="predicted"/>
<comment type="caution">
    <text evidence="1">The sequence shown here is derived from an EMBL/GenBank/DDBJ whole genome shotgun (WGS) entry which is preliminary data.</text>
</comment>
<sequence length="35" mass="4004">NTGWVKCQQRCDPELRISYRGECTRIATPVLPAQI</sequence>
<protein>
    <submittedName>
        <fullName evidence="1">Uncharacterized protein</fullName>
    </submittedName>
</protein>
<accession>A0A8J2P398</accession>
<reference evidence="1" key="1">
    <citation type="submission" date="2021-06" db="EMBL/GenBank/DDBJ databases">
        <authorList>
            <person name="Hodson N. C."/>
            <person name="Mongue J. A."/>
            <person name="Jaron S. K."/>
        </authorList>
    </citation>
    <scope>NUCLEOTIDE SEQUENCE</scope>
</reference>
<dbReference type="AlphaFoldDB" id="A0A8J2P398"/>
<evidence type="ECO:0000313" key="2">
    <source>
        <dbReference type="Proteomes" id="UP000708208"/>
    </source>
</evidence>
<name>A0A8J2P398_9HEXA</name>
<evidence type="ECO:0000313" key="1">
    <source>
        <dbReference type="EMBL" id="CAG7723901.1"/>
    </source>
</evidence>
<dbReference type="Proteomes" id="UP000708208">
    <property type="component" value="Unassembled WGS sequence"/>
</dbReference>